<comment type="caution">
    <text evidence="2">The sequence shown here is derived from an EMBL/GenBank/DDBJ whole genome shotgun (WGS) entry which is preliminary data.</text>
</comment>
<dbReference type="PANTHER" id="PTHR33169">
    <property type="entry name" value="PADR-FAMILY TRANSCRIPTIONAL REGULATOR"/>
    <property type="match status" value="1"/>
</dbReference>
<dbReference type="PANTHER" id="PTHR33169:SF24">
    <property type="entry name" value="TRANSCRIPTIONAL REGULATOR, PADR FAMILY"/>
    <property type="match status" value="1"/>
</dbReference>
<dbReference type="InterPro" id="IPR052509">
    <property type="entry name" value="Metal_resp_DNA-bind_regulator"/>
</dbReference>
<feature type="domain" description="Transcription regulator PadR N-terminal" evidence="1">
    <location>
        <begin position="10"/>
        <end position="81"/>
    </location>
</feature>
<keyword evidence="3" id="KW-1185">Reference proteome</keyword>
<gene>
    <name evidence="2" type="ORF">ACFQY0_19425</name>
</gene>
<name>A0ABW2LAE1_9BACT</name>
<accession>A0ABW2LAE1</accession>
<dbReference type="Proteomes" id="UP001596472">
    <property type="component" value="Unassembled WGS sequence"/>
</dbReference>
<evidence type="ECO:0000259" key="1">
    <source>
        <dbReference type="Pfam" id="PF03551"/>
    </source>
</evidence>
<evidence type="ECO:0000313" key="3">
    <source>
        <dbReference type="Proteomes" id="UP001596472"/>
    </source>
</evidence>
<organism evidence="2 3">
    <name type="scientific">Haloferula chungangensis</name>
    <dbReference type="NCBI Taxonomy" id="1048331"/>
    <lineage>
        <taxon>Bacteria</taxon>
        <taxon>Pseudomonadati</taxon>
        <taxon>Verrucomicrobiota</taxon>
        <taxon>Verrucomicrobiia</taxon>
        <taxon>Verrucomicrobiales</taxon>
        <taxon>Verrucomicrobiaceae</taxon>
        <taxon>Haloferula</taxon>
    </lineage>
</organism>
<dbReference type="RefSeq" id="WP_379716057.1">
    <property type="nucleotide sequence ID" value="NZ_JBHTBS010000015.1"/>
</dbReference>
<dbReference type="InterPro" id="IPR005149">
    <property type="entry name" value="Tscrpt_reg_PadR_N"/>
</dbReference>
<proteinExistence type="predicted"/>
<reference evidence="3" key="1">
    <citation type="journal article" date="2019" name="Int. J. Syst. Evol. Microbiol.">
        <title>The Global Catalogue of Microorganisms (GCM) 10K type strain sequencing project: providing services to taxonomists for standard genome sequencing and annotation.</title>
        <authorList>
            <consortium name="The Broad Institute Genomics Platform"/>
            <consortium name="The Broad Institute Genome Sequencing Center for Infectious Disease"/>
            <person name="Wu L."/>
            <person name="Ma J."/>
        </authorList>
    </citation>
    <scope>NUCLEOTIDE SEQUENCE [LARGE SCALE GENOMIC DNA]</scope>
    <source>
        <strain evidence="3">CGMCC 4.1467</strain>
    </source>
</reference>
<dbReference type="InterPro" id="IPR036388">
    <property type="entry name" value="WH-like_DNA-bd_sf"/>
</dbReference>
<dbReference type="EMBL" id="JBHTBS010000015">
    <property type="protein sequence ID" value="MFC7339372.1"/>
    <property type="molecule type" value="Genomic_DNA"/>
</dbReference>
<dbReference type="Gene3D" id="1.10.10.10">
    <property type="entry name" value="Winged helix-like DNA-binding domain superfamily/Winged helix DNA-binding domain"/>
    <property type="match status" value="1"/>
</dbReference>
<protein>
    <submittedName>
        <fullName evidence="2">PadR family transcriptional regulator</fullName>
    </submittedName>
</protein>
<dbReference type="InterPro" id="IPR036390">
    <property type="entry name" value="WH_DNA-bd_sf"/>
</dbReference>
<evidence type="ECO:0000313" key="2">
    <source>
        <dbReference type="EMBL" id="MFC7339372.1"/>
    </source>
</evidence>
<sequence length="121" mass="13045">MRKGLLDLCILSALLQGEWYGYALVKALVAIPGIGVAEGSIYPLLSRLRKRGLVTTRLEESTEGPARKYYCLTEAGREQAAAMSGYFDDLMKGVKALDAGEFTPTSSKALDGPQQGKESQS</sequence>
<dbReference type="SUPFAM" id="SSF46785">
    <property type="entry name" value="Winged helix' DNA-binding domain"/>
    <property type="match status" value="1"/>
</dbReference>
<dbReference type="Pfam" id="PF03551">
    <property type="entry name" value="PadR"/>
    <property type="match status" value="1"/>
</dbReference>